<evidence type="ECO:0000313" key="13">
    <source>
        <dbReference type="Proteomes" id="UP001565200"/>
    </source>
</evidence>
<dbReference type="PANTHER" id="PTHR30349">
    <property type="entry name" value="PHAGE INTEGRASE-RELATED"/>
    <property type="match status" value="1"/>
</dbReference>
<keyword evidence="13" id="KW-1185">Reference proteome</keyword>
<dbReference type="SUPFAM" id="SSF56349">
    <property type="entry name" value="DNA breaking-rejoining enzymes"/>
    <property type="match status" value="1"/>
</dbReference>
<reference evidence="12 13" key="1">
    <citation type="submission" date="2024-03" db="EMBL/GenBank/DDBJ databases">
        <title>Mouse gut bacterial collection (mGBC) of GemPharmatech.</title>
        <authorList>
            <person name="He Y."/>
            <person name="Dong L."/>
            <person name="Wu D."/>
            <person name="Gao X."/>
            <person name="Lin Z."/>
        </authorList>
    </citation>
    <scope>NUCLEOTIDE SEQUENCE [LARGE SCALE GENOMIC DNA]</scope>
    <source>
        <strain evidence="12 13">54-13</strain>
    </source>
</reference>
<evidence type="ECO:0000259" key="10">
    <source>
        <dbReference type="PROSITE" id="PS51898"/>
    </source>
</evidence>
<evidence type="ECO:0000256" key="8">
    <source>
        <dbReference type="ARBA" id="ARBA00023306"/>
    </source>
</evidence>
<evidence type="ECO:0000256" key="1">
    <source>
        <dbReference type="ARBA" id="ARBA00004496"/>
    </source>
</evidence>
<keyword evidence="7 9" id="KW-0233">DNA recombination</keyword>
<dbReference type="InterPro" id="IPR050090">
    <property type="entry name" value="Tyrosine_recombinase_XerCD"/>
</dbReference>
<accession>A0ABV4CWG3</accession>
<keyword evidence="3 9" id="KW-0132">Cell division</keyword>
<dbReference type="NCBIfam" id="NF040815">
    <property type="entry name" value="recomb_XerA_Arch"/>
    <property type="match status" value="1"/>
</dbReference>
<dbReference type="InterPro" id="IPR010998">
    <property type="entry name" value="Integrase_recombinase_N"/>
</dbReference>
<dbReference type="InterPro" id="IPR023009">
    <property type="entry name" value="Tyrosine_recombinase_XerC/XerD"/>
</dbReference>
<dbReference type="EMBL" id="JBCLPP010000022">
    <property type="protein sequence ID" value="MEY8245723.1"/>
    <property type="molecule type" value="Genomic_DNA"/>
</dbReference>
<comment type="subunit">
    <text evidence="9">Forms a cyclic heterotetrameric complex composed of two molecules of XerC and two molecules of XerD.</text>
</comment>
<feature type="active site" evidence="9">
    <location>
        <position position="251"/>
    </location>
</feature>
<dbReference type="NCBIfam" id="NF001399">
    <property type="entry name" value="PRK00283.1"/>
    <property type="match status" value="1"/>
</dbReference>
<evidence type="ECO:0000256" key="4">
    <source>
        <dbReference type="ARBA" id="ARBA00022829"/>
    </source>
</evidence>
<dbReference type="Pfam" id="PF00589">
    <property type="entry name" value="Phage_integrase"/>
    <property type="match status" value="1"/>
</dbReference>
<dbReference type="InterPro" id="IPR002104">
    <property type="entry name" value="Integrase_catalytic"/>
</dbReference>
<evidence type="ECO:0000313" key="12">
    <source>
        <dbReference type="EMBL" id="MEY8245723.1"/>
    </source>
</evidence>
<feature type="active site" evidence="9">
    <location>
        <position position="248"/>
    </location>
</feature>
<dbReference type="RefSeq" id="WP_121698063.1">
    <property type="nucleotide sequence ID" value="NZ_JBCLPP010000022.1"/>
</dbReference>
<dbReference type="PROSITE" id="PS51898">
    <property type="entry name" value="TYR_RECOMBINASE"/>
    <property type="match status" value="1"/>
</dbReference>
<sequence length="305" mass="35025">MTTRVLTDWDKLTDAYGAYLMLEKGLSDNTRESYIDDVNKLKKYVGKEPELLRDITLDSLHNLVAELHDLGIAPSSQARIISGLKSFFRFLIIEGYIEENPTILLETPRMGRHLPEILTVNEIDQMISCIDMSAPEGQRNRAIMETLYGCGLRVSELVNLDMAHVFLDEQYIIVRGKGGKERMVPMSEVAVSEIRLYLEERADLDIKPGEEGYLFLNRRGRHLTRVMIFYIIKKLCELAGIRKTISPHSLRHSFATHLLEGGANLRAIQQMLGHESIATTEIYLHMDRRLLRQEILLHHPRNMRG</sequence>
<dbReference type="Proteomes" id="UP001565200">
    <property type="component" value="Unassembled WGS sequence"/>
</dbReference>
<feature type="domain" description="Tyr recombinase" evidence="10">
    <location>
        <begin position="113"/>
        <end position="296"/>
    </location>
</feature>
<dbReference type="Pfam" id="PF02899">
    <property type="entry name" value="Phage_int_SAM_1"/>
    <property type="match status" value="1"/>
</dbReference>
<feature type="domain" description="Core-binding (CB)" evidence="11">
    <location>
        <begin position="7"/>
        <end position="92"/>
    </location>
</feature>
<evidence type="ECO:0000256" key="9">
    <source>
        <dbReference type="HAMAP-Rule" id="MF_01808"/>
    </source>
</evidence>
<dbReference type="PROSITE" id="PS51900">
    <property type="entry name" value="CB"/>
    <property type="match status" value="1"/>
</dbReference>
<feature type="active site" evidence="9">
    <location>
        <position position="153"/>
    </location>
</feature>
<feature type="active site" evidence="9">
    <location>
        <position position="274"/>
    </location>
</feature>
<dbReference type="Gene3D" id="1.10.443.10">
    <property type="entry name" value="Intergrase catalytic core"/>
    <property type="match status" value="1"/>
</dbReference>
<dbReference type="PANTHER" id="PTHR30349:SF81">
    <property type="entry name" value="TYROSINE RECOMBINASE XERC"/>
    <property type="match status" value="1"/>
</dbReference>
<keyword evidence="8 9" id="KW-0131">Cell cycle</keyword>
<dbReference type="InterPro" id="IPR044068">
    <property type="entry name" value="CB"/>
</dbReference>
<dbReference type="InterPro" id="IPR011010">
    <property type="entry name" value="DNA_brk_join_enz"/>
</dbReference>
<gene>
    <name evidence="12" type="primary">xerA</name>
    <name evidence="9" type="synonym">xerC</name>
    <name evidence="12" type="ORF">AAK873_08880</name>
</gene>
<evidence type="ECO:0000256" key="7">
    <source>
        <dbReference type="ARBA" id="ARBA00023172"/>
    </source>
</evidence>
<dbReference type="InterPro" id="IPR004107">
    <property type="entry name" value="Integrase_SAM-like_N"/>
</dbReference>
<keyword evidence="4 9" id="KW-0159">Chromosome partition</keyword>
<keyword evidence="6 9" id="KW-0238">DNA-binding</keyword>
<dbReference type="HAMAP" id="MF_01808">
    <property type="entry name" value="Recomb_XerC_XerD"/>
    <property type="match status" value="1"/>
</dbReference>
<evidence type="ECO:0000256" key="6">
    <source>
        <dbReference type="ARBA" id="ARBA00023125"/>
    </source>
</evidence>
<organism evidence="12 13">
    <name type="scientific">Heminiphilus faecis</name>
    <dbReference type="NCBI Taxonomy" id="2601703"/>
    <lineage>
        <taxon>Bacteria</taxon>
        <taxon>Pseudomonadati</taxon>
        <taxon>Bacteroidota</taxon>
        <taxon>Bacteroidia</taxon>
        <taxon>Bacteroidales</taxon>
        <taxon>Muribaculaceae</taxon>
        <taxon>Heminiphilus</taxon>
    </lineage>
</organism>
<comment type="function">
    <text evidence="9">Site-specific tyrosine recombinase, which acts by catalyzing the cutting and rejoining of the recombining DNA molecules. The XerC-XerD complex is essential to convert dimers of the bacterial chromosome into monomers to permit their segregation at cell division. It also contributes to the segregational stability of plasmids.</text>
</comment>
<dbReference type="CDD" id="cd00798">
    <property type="entry name" value="INT_XerDC_C"/>
    <property type="match status" value="1"/>
</dbReference>
<keyword evidence="2 9" id="KW-0963">Cytoplasm</keyword>
<name>A0ABV4CWG3_9BACT</name>
<comment type="similarity">
    <text evidence="9">Belongs to the 'phage' integrase family. XerC subfamily.</text>
</comment>
<comment type="subcellular location">
    <subcellularLocation>
        <location evidence="1 9">Cytoplasm</location>
    </subcellularLocation>
</comment>
<dbReference type="Gene3D" id="1.10.150.130">
    <property type="match status" value="1"/>
</dbReference>
<feature type="active site" description="O-(3'-phospho-DNA)-tyrosine intermediate" evidence="9">
    <location>
        <position position="283"/>
    </location>
</feature>
<keyword evidence="5 9" id="KW-0229">DNA integration</keyword>
<evidence type="ECO:0000259" key="11">
    <source>
        <dbReference type="PROSITE" id="PS51900"/>
    </source>
</evidence>
<evidence type="ECO:0000256" key="2">
    <source>
        <dbReference type="ARBA" id="ARBA00022490"/>
    </source>
</evidence>
<protein>
    <recommendedName>
        <fullName evidence="9">Tyrosine recombinase XerC</fullName>
    </recommendedName>
</protein>
<evidence type="ECO:0000256" key="3">
    <source>
        <dbReference type="ARBA" id="ARBA00022618"/>
    </source>
</evidence>
<evidence type="ECO:0000256" key="5">
    <source>
        <dbReference type="ARBA" id="ARBA00022908"/>
    </source>
</evidence>
<dbReference type="InterPro" id="IPR013762">
    <property type="entry name" value="Integrase-like_cat_sf"/>
</dbReference>
<proteinExistence type="inferred from homology"/>
<comment type="caution">
    <text evidence="12">The sequence shown here is derived from an EMBL/GenBank/DDBJ whole genome shotgun (WGS) entry which is preliminary data.</text>
</comment>
<feature type="active site" evidence="9">
    <location>
        <position position="177"/>
    </location>
</feature>